<reference evidence="3 4" key="1">
    <citation type="submission" date="2020-02" db="EMBL/GenBank/DDBJ databases">
        <title>Out from the shadows clarifying the taxonomy of the family Cryomorphaceae and related taxa by utilizing the GTDB taxonomic framework.</title>
        <authorList>
            <person name="Bowman J.P."/>
        </authorList>
    </citation>
    <scope>NUCLEOTIDE SEQUENCE [LARGE SCALE GENOMIC DNA]</scope>
    <source>
        <strain evidence="3 4">QSSC 1-22</strain>
    </source>
</reference>
<evidence type="ECO:0000256" key="1">
    <source>
        <dbReference type="SAM" id="MobiDB-lite"/>
    </source>
</evidence>
<feature type="chain" id="PRO_5029712558" description="Spondin domain-containing protein" evidence="2">
    <location>
        <begin position="23"/>
        <end position="473"/>
    </location>
</feature>
<dbReference type="EMBL" id="JAAGVY010000006">
    <property type="protein sequence ID" value="NEN22895.1"/>
    <property type="molecule type" value="Genomic_DNA"/>
</dbReference>
<dbReference type="InterPro" id="IPR009465">
    <property type="entry name" value="Spondin_N"/>
</dbReference>
<sequence length="473" mass="49495">MKKLIILGCAFALILSSCNSDDEEVVVPVPTGPSTFQVTIENVDMPHAFFEGGVVNTPVNASAPGPLFPDDSYEITFQAGPHILPGDDGPKLSFVTMFVQSNDLFLSPNGNGIALYDDSDNPIGSGAPANVTSQVLLWDAGTEVNEVTGGPNQKPQQDATAGEENASDVGEDENGVITLINNNTDGVNDLPNVEDVIYVEVEYLGDNVFKVRFENVSNSGTIAIPYTDPNATGPVPMSPFVWGIHTSDDPFFSTGITASEGIENIAEDGDASVESARIADEIGVIVPLSPGAWAVHETGVKPMFENNIADFGEGLEAIAEDGAPDDLAAALSEKSGVIVSGAFTTPVGASDPGAIGPGQSFTFSFDAEPGDRFSIATMFVQSNDWFYAFPDGGITLFNGNTPVSGNVTESILLYDAGTEVDQYPGSGPDQVIRQENPNTGAADADNTVRLVENAPSIVPVNPSSIIKVTITPQ</sequence>
<keyword evidence="4" id="KW-1185">Reference proteome</keyword>
<evidence type="ECO:0008006" key="5">
    <source>
        <dbReference type="Google" id="ProtNLM"/>
    </source>
</evidence>
<feature type="region of interest" description="Disordered" evidence="1">
    <location>
        <begin position="145"/>
        <end position="170"/>
    </location>
</feature>
<dbReference type="NCBIfam" id="NF038123">
    <property type="entry name" value="NF038123_dom"/>
    <property type="match status" value="3"/>
</dbReference>
<feature type="compositionally biased region" description="Polar residues" evidence="1">
    <location>
        <begin position="150"/>
        <end position="159"/>
    </location>
</feature>
<dbReference type="Proteomes" id="UP000486602">
    <property type="component" value="Unassembled WGS sequence"/>
</dbReference>
<accession>A0A7K3WQ61</accession>
<protein>
    <recommendedName>
        <fullName evidence="5">Spondin domain-containing protein</fullName>
    </recommendedName>
</protein>
<feature type="signal peptide" evidence="2">
    <location>
        <begin position="1"/>
        <end position="22"/>
    </location>
</feature>
<organism evidence="3 4">
    <name type="scientific">Cryomorpha ignava</name>
    <dbReference type="NCBI Taxonomy" id="101383"/>
    <lineage>
        <taxon>Bacteria</taxon>
        <taxon>Pseudomonadati</taxon>
        <taxon>Bacteroidota</taxon>
        <taxon>Flavobacteriia</taxon>
        <taxon>Flavobacteriales</taxon>
        <taxon>Cryomorphaceae</taxon>
        <taxon>Cryomorpha</taxon>
    </lineage>
</organism>
<evidence type="ECO:0000313" key="4">
    <source>
        <dbReference type="Proteomes" id="UP000486602"/>
    </source>
</evidence>
<dbReference type="PROSITE" id="PS51257">
    <property type="entry name" value="PROKAR_LIPOPROTEIN"/>
    <property type="match status" value="1"/>
</dbReference>
<dbReference type="AlphaFoldDB" id="A0A7K3WQ61"/>
<proteinExistence type="predicted"/>
<dbReference type="RefSeq" id="WP_163283620.1">
    <property type="nucleotide sequence ID" value="NZ_JAAGVY010000006.1"/>
</dbReference>
<gene>
    <name evidence="3" type="ORF">G3O08_05210</name>
</gene>
<dbReference type="Gene3D" id="2.60.40.2130">
    <property type="entry name" value="F-spondin domain"/>
    <property type="match status" value="3"/>
</dbReference>
<name>A0A7K3WQ61_9FLAO</name>
<keyword evidence="2" id="KW-0732">Signal</keyword>
<evidence type="ECO:0000256" key="2">
    <source>
        <dbReference type="SAM" id="SignalP"/>
    </source>
</evidence>
<evidence type="ECO:0000313" key="3">
    <source>
        <dbReference type="EMBL" id="NEN22895.1"/>
    </source>
</evidence>
<dbReference type="InterPro" id="IPR038678">
    <property type="entry name" value="Spondin_N_sf"/>
</dbReference>
<comment type="caution">
    <text evidence="3">The sequence shown here is derived from an EMBL/GenBank/DDBJ whole genome shotgun (WGS) entry which is preliminary data.</text>
</comment>